<dbReference type="RefSeq" id="WP_116884769.1">
    <property type="nucleotide sequence ID" value="NZ_CABMMC010000010.1"/>
</dbReference>
<dbReference type="FunFam" id="1.10.10.10:FF:000214">
    <property type="entry name" value="Methylated-DNA--protein-cysteine methyltransferase"/>
    <property type="match status" value="1"/>
</dbReference>
<dbReference type="EMBL" id="QEKH01000022">
    <property type="protein sequence ID" value="PVY39148.1"/>
    <property type="molecule type" value="Genomic_DNA"/>
</dbReference>
<evidence type="ECO:0000256" key="1">
    <source>
        <dbReference type="ARBA" id="ARBA00001286"/>
    </source>
</evidence>
<dbReference type="Gene3D" id="3.30.160.70">
    <property type="entry name" value="Methylated DNA-protein cysteine methyltransferase domain"/>
    <property type="match status" value="1"/>
</dbReference>
<dbReference type="Gene3D" id="1.10.10.10">
    <property type="entry name" value="Winged helix-like DNA-binding domain superfamily/Winged helix DNA-binding domain"/>
    <property type="match status" value="1"/>
</dbReference>
<accession>A0A2U1ARW7</accession>
<comment type="catalytic activity">
    <reaction evidence="8 9">
        <text>a 6-O-methyl-2'-deoxyguanosine in DNA + L-cysteinyl-[protein] = S-methyl-L-cysteinyl-[protein] + a 2'-deoxyguanosine in DNA</text>
        <dbReference type="Rhea" id="RHEA:24000"/>
        <dbReference type="Rhea" id="RHEA-COMP:10131"/>
        <dbReference type="Rhea" id="RHEA-COMP:10132"/>
        <dbReference type="Rhea" id="RHEA-COMP:11367"/>
        <dbReference type="Rhea" id="RHEA-COMP:11368"/>
        <dbReference type="ChEBI" id="CHEBI:29950"/>
        <dbReference type="ChEBI" id="CHEBI:82612"/>
        <dbReference type="ChEBI" id="CHEBI:85445"/>
        <dbReference type="ChEBI" id="CHEBI:85448"/>
        <dbReference type="EC" id="2.1.1.63"/>
    </reaction>
</comment>
<organism evidence="13 14">
    <name type="scientific">Victivallis vadensis</name>
    <dbReference type="NCBI Taxonomy" id="172901"/>
    <lineage>
        <taxon>Bacteria</taxon>
        <taxon>Pseudomonadati</taxon>
        <taxon>Lentisphaerota</taxon>
        <taxon>Lentisphaeria</taxon>
        <taxon>Victivallales</taxon>
        <taxon>Victivallaceae</taxon>
        <taxon>Victivallis</taxon>
    </lineage>
</organism>
<comment type="miscellaneous">
    <text evidence="9">This enzyme catalyzes only one turnover and therefore is not strictly catalytic. According to one definition, an enzyme is a biocatalyst that acts repeatedly and over many reaction cycles.</text>
</comment>
<evidence type="ECO:0000313" key="12">
    <source>
        <dbReference type="EMBL" id="NMD86204.1"/>
    </source>
</evidence>
<keyword evidence="5 9" id="KW-0808">Transferase</keyword>
<comment type="subcellular location">
    <subcellularLocation>
        <location evidence="9">Cytoplasm</location>
    </subcellularLocation>
</comment>
<dbReference type="OrthoDB" id="9802228at2"/>
<proteinExistence type="inferred from homology"/>
<dbReference type="CDD" id="cd06445">
    <property type="entry name" value="ATase"/>
    <property type="match status" value="1"/>
</dbReference>
<keyword evidence="7 9" id="KW-0234">DNA repair</keyword>
<dbReference type="PANTHER" id="PTHR10815">
    <property type="entry name" value="METHYLATED-DNA--PROTEIN-CYSTEINE METHYLTRANSFERASE"/>
    <property type="match status" value="1"/>
</dbReference>
<dbReference type="EMBL" id="JABAEW010000009">
    <property type="protein sequence ID" value="NMD86204.1"/>
    <property type="molecule type" value="Genomic_DNA"/>
</dbReference>
<evidence type="ECO:0000259" key="10">
    <source>
        <dbReference type="Pfam" id="PF01035"/>
    </source>
</evidence>
<evidence type="ECO:0000313" key="15">
    <source>
        <dbReference type="Proteomes" id="UP000576225"/>
    </source>
</evidence>
<dbReference type="GO" id="GO:0003908">
    <property type="term" value="F:methylated-DNA-[protein]-cysteine S-methyltransferase activity"/>
    <property type="evidence" value="ECO:0007669"/>
    <property type="project" value="UniProtKB-UniRule"/>
</dbReference>
<dbReference type="GO" id="GO:0005737">
    <property type="term" value="C:cytoplasm"/>
    <property type="evidence" value="ECO:0007669"/>
    <property type="project" value="UniProtKB-SubCell"/>
</dbReference>
<reference evidence="13 14" key="1">
    <citation type="submission" date="2018-04" db="EMBL/GenBank/DDBJ databases">
        <title>Genomic Encyclopedia of Type Strains, Phase IV (KMG-IV): sequencing the most valuable type-strain genomes for metagenomic binning, comparative biology and taxonomic classification.</title>
        <authorList>
            <person name="Goeker M."/>
        </authorList>
    </citation>
    <scope>NUCLEOTIDE SEQUENCE [LARGE SCALE GENOMIC DNA]</scope>
    <source>
        <strain evidence="13 14">DSM 14823</strain>
    </source>
</reference>
<feature type="active site" description="Nucleophile; methyl group acceptor" evidence="9">
    <location>
        <position position="124"/>
    </location>
</feature>
<evidence type="ECO:0000256" key="3">
    <source>
        <dbReference type="ARBA" id="ARBA00022490"/>
    </source>
</evidence>
<feature type="domain" description="Methylguanine DNA methyltransferase ribonuclease-like" evidence="11">
    <location>
        <begin position="8"/>
        <end position="69"/>
    </location>
</feature>
<evidence type="ECO:0000313" key="13">
    <source>
        <dbReference type="EMBL" id="PVY39148.1"/>
    </source>
</evidence>
<keyword evidence="6 9" id="KW-0227">DNA damage</keyword>
<dbReference type="SUPFAM" id="SSF53155">
    <property type="entry name" value="Methylated DNA-protein cysteine methyltransferase domain"/>
    <property type="match status" value="1"/>
</dbReference>
<name>A0A2U1ARW7_9BACT</name>
<comment type="similarity">
    <text evidence="2 9">Belongs to the MGMT family.</text>
</comment>
<dbReference type="InterPro" id="IPR023546">
    <property type="entry name" value="MGMT"/>
</dbReference>
<keyword evidence="14" id="KW-1185">Reference proteome</keyword>
<dbReference type="GO" id="GO:0032259">
    <property type="term" value="P:methylation"/>
    <property type="evidence" value="ECO:0007669"/>
    <property type="project" value="UniProtKB-KW"/>
</dbReference>
<dbReference type="AlphaFoldDB" id="A0A2U1ARW7"/>
<dbReference type="InterPro" id="IPR001497">
    <property type="entry name" value="MethylDNA_cys_MeTrfase_AS"/>
</dbReference>
<evidence type="ECO:0000256" key="5">
    <source>
        <dbReference type="ARBA" id="ARBA00022679"/>
    </source>
</evidence>
<keyword evidence="4 9" id="KW-0489">Methyltransferase</keyword>
<sequence length="158" mass="17287">MSFRIFRDFPFGRFGVEEKEGAVTHLYLNPAGAVLPAEERETPLLAEAMRQLAEYFAGERREFELPLAPEGTPFMRRVWAELVKVPYGATATYGEIAERIGNPGGSRAVGLANNRNPIAIIIPCHRIIGSSGKLVGYAGGVELKERLLALESGSPLLF</sequence>
<comment type="catalytic activity">
    <reaction evidence="1 9">
        <text>a 4-O-methyl-thymidine in DNA + L-cysteinyl-[protein] = a thymidine in DNA + S-methyl-L-cysteinyl-[protein]</text>
        <dbReference type="Rhea" id="RHEA:53428"/>
        <dbReference type="Rhea" id="RHEA-COMP:10131"/>
        <dbReference type="Rhea" id="RHEA-COMP:10132"/>
        <dbReference type="Rhea" id="RHEA-COMP:13555"/>
        <dbReference type="Rhea" id="RHEA-COMP:13556"/>
        <dbReference type="ChEBI" id="CHEBI:29950"/>
        <dbReference type="ChEBI" id="CHEBI:82612"/>
        <dbReference type="ChEBI" id="CHEBI:137386"/>
        <dbReference type="ChEBI" id="CHEBI:137387"/>
        <dbReference type="EC" id="2.1.1.63"/>
    </reaction>
</comment>
<evidence type="ECO:0000256" key="9">
    <source>
        <dbReference type="HAMAP-Rule" id="MF_00772"/>
    </source>
</evidence>
<evidence type="ECO:0000256" key="8">
    <source>
        <dbReference type="ARBA" id="ARBA00049348"/>
    </source>
</evidence>
<evidence type="ECO:0000256" key="7">
    <source>
        <dbReference type="ARBA" id="ARBA00023204"/>
    </source>
</evidence>
<dbReference type="InterPro" id="IPR036388">
    <property type="entry name" value="WH-like_DNA-bd_sf"/>
</dbReference>
<dbReference type="InterPro" id="IPR008332">
    <property type="entry name" value="MethylG_MeTrfase_N"/>
</dbReference>
<evidence type="ECO:0000313" key="14">
    <source>
        <dbReference type="Proteomes" id="UP000245959"/>
    </source>
</evidence>
<dbReference type="InterPro" id="IPR036217">
    <property type="entry name" value="MethylDNA_cys_MeTrfase_DNAb"/>
</dbReference>
<dbReference type="Pfam" id="PF01035">
    <property type="entry name" value="DNA_binding_1"/>
    <property type="match status" value="1"/>
</dbReference>
<dbReference type="Proteomes" id="UP000245959">
    <property type="component" value="Unassembled WGS sequence"/>
</dbReference>
<dbReference type="PANTHER" id="PTHR10815:SF5">
    <property type="entry name" value="METHYLATED-DNA--PROTEIN-CYSTEINE METHYLTRANSFERASE"/>
    <property type="match status" value="1"/>
</dbReference>
<gene>
    <name evidence="13" type="ORF">C8D82_12223</name>
    <name evidence="12" type="ORF">HF882_06355</name>
</gene>
<evidence type="ECO:0000256" key="4">
    <source>
        <dbReference type="ARBA" id="ARBA00022603"/>
    </source>
</evidence>
<evidence type="ECO:0000256" key="6">
    <source>
        <dbReference type="ARBA" id="ARBA00022763"/>
    </source>
</evidence>
<feature type="domain" description="Methylated-DNA-[protein]-cysteine S-methyltransferase DNA binding" evidence="10">
    <location>
        <begin position="73"/>
        <end position="152"/>
    </location>
</feature>
<protein>
    <recommendedName>
        <fullName evidence="9">Methylated-DNA--protein-cysteine methyltransferase</fullName>
        <ecNumber evidence="9">2.1.1.63</ecNumber>
    </recommendedName>
    <alternativeName>
        <fullName evidence="9">6-O-methylguanine-DNA methyltransferase</fullName>
        <shortName evidence="9">MGMT</shortName>
    </alternativeName>
    <alternativeName>
        <fullName evidence="9">O-6-methylguanine-DNA-alkyltransferase</fullName>
    </alternativeName>
</protein>
<dbReference type="EC" id="2.1.1.63" evidence="9"/>
<evidence type="ECO:0000256" key="2">
    <source>
        <dbReference type="ARBA" id="ARBA00008711"/>
    </source>
</evidence>
<dbReference type="Proteomes" id="UP000576225">
    <property type="component" value="Unassembled WGS sequence"/>
</dbReference>
<evidence type="ECO:0000259" key="11">
    <source>
        <dbReference type="Pfam" id="PF02870"/>
    </source>
</evidence>
<comment type="caution">
    <text evidence="13">The sequence shown here is derived from an EMBL/GenBank/DDBJ whole genome shotgun (WGS) entry which is preliminary data.</text>
</comment>
<dbReference type="GO" id="GO:0006307">
    <property type="term" value="P:DNA alkylation repair"/>
    <property type="evidence" value="ECO:0007669"/>
    <property type="project" value="UniProtKB-UniRule"/>
</dbReference>
<dbReference type="Pfam" id="PF02870">
    <property type="entry name" value="Methyltransf_1N"/>
    <property type="match status" value="1"/>
</dbReference>
<dbReference type="NCBIfam" id="TIGR00589">
    <property type="entry name" value="ogt"/>
    <property type="match status" value="1"/>
</dbReference>
<comment type="function">
    <text evidence="9">Involved in the cellular defense against the biological effects of O6-methylguanine (O6-MeG) and O4-methylthymine (O4-MeT) in DNA. Repairs the methylated nucleobase in DNA by stoichiometrically transferring the methyl group to a cysteine residue in the enzyme. This is a suicide reaction: the enzyme is irreversibly inactivated.</text>
</comment>
<dbReference type="InterPro" id="IPR014048">
    <property type="entry name" value="MethylDNA_cys_MeTrfase_DNA-bd"/>
</dbReference>
<dbReference type="SUPFAM" id="SSF46767">
    <property type="entry name" value="Methylated DNA-protein cysteine methyltransferase, C-terminal domain"/>
    <property type="match status" value="1"/>
</dbReference>
<keyword evidence="3 9" id="KW-0963">Cytoplasm</keyword>
<reference evidence="12 15" key="2">
    <citation type="submission" date="2020-04" db="EMBL/GenBank/DDBJ databases">
        <authorList>
            <person name="Hitch T.C.A."/>
            <person name="Wylensek D."/>
            <person name="Clavel T."/>
        </authorList>
    </citation>
    <scope>NUCLEOTIDE SEQUENCE [LARGE SCALE GENOMIC DNA]</scope>
    <source>
        <strain evidence="12 15">COR2-253-APC-1A</strain>
    </source>
</reference>
<dbReference type="GeneID" id="78296061"/>
<dbReference type="PROSITE" id="PS00374">
    <property type="entry name" value="MGMT"/>
    <property type="match status" value="1"/>
</dbReference>
<dbReference type="InterPro" id="IPR036631">
    <property type="entry name" value="MGMT_N_sf"/>
</dbReference>
<dbReference type="HAMAP" id="MF_00772">
    <property type="entry name" value="OGT"/>
    <property type="match status" value="1"/>
</dbReference>